<gene>
    <name evidence="2" type="ordered locus">Hhal_2359</name>
</gene>
<dbReference type="NCBIfam" id="TIGR03425">
    <property type="entry name" value="urea_degr_2"/>
    <property type="match status" value="1"/>
</dbReference>
<dbReference type="Proteomes" id="UP000000647">
    <property type="component" value="Chromosome"/>
</dbReference>
<keyword evidence="3" id="KW-1185">Reference proteome</keyword>
<dbReference type="eggNOG" id="COG3665">
    <property type="taxonomic scope" value="Bacteria"/>
</dbReference>
<accession>A1WZL0</accession>
<dbReference type="PANTHER" id="PTHR31527:SF0">
    <property type="entry name" value="RE64534P"/>
    <property type="match status" value="1"/>
</dbReference>
<evidence type="ECO:0000313" key="2">
    <source>
        <dbReference type="EMBL" id="ABM63122.1"/>
    </source>
</evidence>
<name>A1WZL0_HALHL</name>
<evidence type="ECO:0000259" key="1">
    <source>
        <dbReference type="Pfam" id="PF09347"/>
    </source>
</evidence>
<dbReference type="InterPro" id="IPR018959">
    <property type="entry name" value="DUF1989"/>
</dbReference>
<dbReference type="Pfam" id="PF09347">
    <property type="entry name" value="DUF1989"/>
    <property type="match status" value="1"/>
</dbReference>
<reference evidence="2 3" key="2">
    <citation type="journal article" date="2013" name="Stand. Genomic Sci.">
        <title>Complete genome sequence of Halorhodospira halophila SL1.</title>
        <authorList>
            <person name="Challacombe J.F."/>
            <person name="Majid S."/>
            <person name="Deole R."/>
            <person name="Brettin T.S."/>
            <person name="Bruce D."/>
            <person name="Delano S.F."/>
            <person name="Detter J.C."/>
            <person name="Gleasner C.D."/>
            <person name="Han C.S."/>
            <person name="Misra M."/>
            <person name="Reitenga K.G."/>
            <person name="Mikhailova N."/>
            <person name="Woyke T."/>
            <person name="Pitluck S."/>
            <person name="Nolan M."/>
            <person name="Land M.L."/>
            <person name="Saunders E."/>
            <person name="Tapia R."/>
            <person name="Lapidus A."/>
            <person name="Ivanova N."/>
            <person name="Hoff W.D."/>
        </authorList>
    </citation>
    <scope>NUCLEOTIDE SEQUENCE [LARGE SCALE GENOMIC DNA]</scope>
    <source>
        <strain evidence="3">DSM 244 / SL1</strain>
    </source>
</reference>
<dbReference type="OrthoDB" id="5298498at2"/>
<dbReference type="RefSeq" id="WP_011815144.1">
    <property type="nucleotide sequence ID" value="NC_008789.1"/>
</dbReference>
<reference evidence="3" key="1">
    <citation type="submission" date="2006-12" db="EMBL/GenBank/DDBJ databases">
        <title>Complete sequence of Halorhodospira halophila SL1.</title>
        <authorList>
            <consortium name="US DOE Joint Genome Institute"/>
            <person name="Copeland A."/>
            <person name="Lucas S."/>
            <person name="Lapidus A."/>
            <person name="Barry K."/>
            <person name="Detter J.C."/>
            <person name="Glavina del Rio T."/>
            <person name="Hammon N."/>
            <person name="Israni S."/>
            <person name="Dalin E."/>
            <person name="Tice H."/>
            <person name="Pitluck S."/>
            <person name="Saunders E."/>
            <person name="Brettin T."/>
            <person name="Bruce D."/>
            <person name="Han C."/>
            <person name="Tapia R."/>
            <person name="Schmutz J."/>
            <person name="Larimer F."/>
            <person name="Land M."/>
            <person name="Hauser L."/>
            <person name="Kyrpides N."/>
            <person name="Mikhailova N."/>
            <person name="Hoff W."/>
            <person name="Richardson P."/>
        </authorList>
    </citation>
    <scope>NUCLEOTIDE SEQUENCE [LARGE SCALE GENOMIC DNA]</scope>
    <source>
        <strain evidence="3">DSM 244 / SL1</strain>
    </source>
</reference>
<dbReference type="KEGG" id="hha:Hhal_2359"/>
<dbReference type="EMBL" id="CP000544">
    <property type="protein sequence ID" value="ABM63122.1"/>
    <property type="molecule type" value="Genomic_DNA"/>
</dbReference>
<organism evidence="2 3">
    <name type="scientific">Halorhodospira halophila (strain DSM 244 / SL1)</name>
    <name type="common">Ectothiorhodospira halophila (strain DSM 244 / SL1)</name>
    <dbReference type="NCBI Taxonomy" id="349124"/>
    <lineage>
        <taxon>Bacteria</taxon>
        <taxon>Pseudomonadati</taxon>
        <taxon>Pseudomonadota</taxon>
        <taxon>Gammaproteobacteria</taxon>
        <taxon>Chromatiales</taxon>
        <taxon>Ectothiorhodospiraceae</taxon>
        <taxon>Halorhodospira</taxon>
    </lineage>
</organism>
<feature type="domain" description="DUF1989" evidence="1">
    <location>
        <begin position="15"/>
        <end position="187"/>
    </location>
</feature>
<dbReference type="InterPro" id="IPR017792">
    <property type="entry name" value="UAAP1"/>
</dbReference>
<dbReference type="STRING" id="349124.Hhal_2359"/>
<sequence>MSTPSLPQERIVYRERVPGARYASLILSRGFAVRLTDVDGTANAAALLYNPHNPLERYNAPDTLKGQHTSRLSAGHMLYSDMGRVMLSITSDSLDWHDPIGGISDAARVRHTYGQARYQEHLNDFYRSGRELFLIEMAKWGLGRADLVPNVNFFSKVQADTEGALHFIPDHSRAGAHVDLRAEMDTLLILQTAPHPMDPGPTYTPGAVDLTVYRAEPVAAEDPCLTSHPENARAYANTIAYHCQE</sequence>
<protein>
    <recommendedName>
        <fullName evidence="1">DUF1989 domain-containing protein</fullName>
    </recommendedName>
</protein>
<dbReference type="PANTHER" id="PTHR31527">
    <property type="entry name" value="RE64534P"/>
    <property type="match status" value="1"/>
</dbReference>
<evidence type="ECO:0000313" key="3">
    <source>
        <dbReference type="Proteomes" id="UP000000647"/>
    </source>
</evidence>
<dbReference type="AlphaFoldDB" id="A1WZL0"/>
<proteinExistence type="predicted"/>
<dbReference type="HOGENOM" id="CLU_079904_0_0_6"/>